<evidence type="ECO:0000256" key="4">
    <source>
        <dbReference type="ARBA" id="ARBA00022475"/>
    </source>
</evidence>
<keyword evidence="7 13" id="KW-0472">Membrane</keyword>
<gene>
    <name evidence="14" type="ORF">ONB1V03_LOCUS5924</name>
</gene>
<dbReference type="GO" id="GO:0005737">
    <property type="term" value="C:cytoplasm"/>
    <property type="evidence" value="ECO:0007669"/>
    <property type="project" value="TreeGrafter"/>
</dbReference>
<evidence type="ECO:0000256" key="5">
    <source>
        <dbReference type="ARBA" id="ARBA00022692"/>
    </source>
</evidence>
<evidence type="ECO:0000256" key="12">
    <source>
        <dbReference type="ARBA" id="ARBA00042244"/>
    </source>
</evidence>
<comment type="similarity">
    <text evidence="3">Belongs to the CD36 family.</text>
</comment>
<evidence type="ECO:0000256" key="13">
    <source>
        <dbReference type="SAM" id="Phobius"/>
    </source>
</evidence>
<evidence type="ECO:0000313" key="15">
    <source>
        <dbReference type="Proteomes" id="UP000728032"/>
    </source>
</evidence>
<dbReference type="EMBL" id="OC917349">
    <property type="protein sequence ID" value="CAD7646813.1"/>
    <property type="molecule type" value="Genomic_DNA"/>
</dbReference>
<dbReference type="GO" id="GO:0005901">
    <property type="term" value="C:caveola"/>
    <property type="evidence" value="ECO:0007669"/>
    <property type="project" value="UniProtKB-SubCell"/>
</dbReference>
<reference evidence="14" key="1">
    <citation type="submission" date="2020-11" db="EMBL/GenBank/DDBJ databases">
        <authorList>
            <person name="Tran Van P."/>
        </authorList>
    </citation>
    <scope>NUCLEOTIDE SEQUENCE</scope>
</reference>
<evidence type="ECO:0000256" key="8">
    <source>
        <dbReference type="ARBA" id="ARBA00023157"/>
    </source>
</evidence>
<keyword evidence="8" id="KW-1015">Disulfide bond</keyword>
<dbReference type="AlphaFoldDB" id="A0A7R9LS04"/>
<protein>
    <recommendedName>
        <fullName evidence="11">Scavenger receptor class B member 1</fullName>
    </recommendedName>
    <alternativeName>
        <fullName evidence="12">SR-BI</fullName>
    </alternativeName>
</protein>
<evidence type="ECO:0000256" key="2">
    <source>
        <dbReference type="ARBA" id="ARBA00004651"/>
    </source>
</evidence>
<keyword evidence="5 13" id="KW-0812">Transmembrane</keyword>
<dbReference type="Pfam" id="PF01130">
    <property type="entry name" value="CD36"/>
    <property type="match status" value="1"/>
</dbReference>
<dbReference type="PANTHER" id="PTHR11923">
    <property type="entry name" value="SCAVENGER RECEPTOR CLASS B TYPE-1 SR-B1"/>
    <property type="match status" value="1"/>
</dbReference>
<accession>A0A7R9LS04</accession>
<keyword evidence="4" id="KW-1003">Cell membrane</keyword>
<keyword evidence="15" id="KW-1185">Reference proteome</keyword>
<dbReference type="PANTHER" id="PTHR11923:SF110">
    <property type="entry name" value="SCAVENGER RECEPTOR CLASS B MEMBER 1"/>
    <property type="match status" value="1"/>
</dbReference>
<evidence type="ECO:0000256" key="3">
    <source>
        <dbReference type="ARBA" id="ARBA00010532"/>
    </source>
</evidence>
<dbReference type="PRINTS" id="PR01609">
    <property type="entry name" value="CD36FAMILY"/>
</dbReference>
<dbReference type="OrthoDB" id="514335at2759"/>
<evidence type="ECO:0000256" key="7">
    <source>
        <dbReference type="ARBA" id="ARBA00023136"/>
    </source>
</evidence>
<evidence type="ECO:0000256" key="1">
    <source>
        <dbReference type="ARBA" id="ARBA00004189"/>
    </source>
</evidence>
<evidence type="ECO:0000256" key="11">
    <source>
        <dbReference type="ARBA" id="ARBA00040821"/>
    </source>
</evidence>
<keyword evidence="10" id="KW-0325">Glycoprotein</keyword>
<evidence type="ECO:0000256" key="10">
    <source>
        <dbReference type="ARBA" id="ARBA00023180"/>
    </source>
</evidence>
<evidence type="ECO:0000256" key="6">
    <source>
        <dbReference type="ARBA" id="ARBA00022989"/>
    </source>
</evidence>
<name>A0A7R9LS04_9ACAR</name>
<keyword evidence="9" id="KW-0675">Receptor</keyword>
<sequence>MRIAINRRELILISIGCGFICLGIICIITVPLLVMKVIHKLEPNTEAYKLWKDIPLPIYQKFYFFNVTNGADIERLGSKPVLVEMGPYVYRSKWTKTHLVYHDNGTVSYREKKTYHFVPQMSAGSDADRLQLEIIGEGERDGDEYLLV</sequence>
<keyword evidence="6 13" id="KW-1133">Transmembrane helix</keyword>
<evidence type="ECO:0000256" key="9">
    <source>
        <dbReference type="ARBA" id="ARBA00023170"/>
    </source>
</evidence>
<dbReference type="Proteomes" id="UP000728032">
    <property type="component" value="Unassembled WGS sequence"/>
</dbReference>
<feature type="non-terminal residue" evidence="14">
    <location>
        <position position="148"/>
    </location>
</feature>
<proteinExistence type="inferred from homology"/>
<organism evidence="14">
    <name type="scientific">Oppiella nova</name>
    <dbReference type="NCBI Taxonomy" id="334625"/>
    <lineage>
        <taxon>Eukaryota</taxon>
        <taxon>Metazoa</taxon>
        <taxon>Ecdysozoa</taxon>
        <taxon>Arthropoda</taxon>
        <taxon>Chelicerata</taxon>
        <taxon>Arachnida</taxon>
        <taxon>Acari</taxon>
        <taxon>Acariformes</taxon>
        <taxon>Sarcoptiformes</taxon>
        <taxon>Oribatida</taxon>
        <taxon>Brachypylina</taxon>
        <taxon>Oppioidea</taxon>
        <taxon>Oppiidae</taxon>
        <taxon>Oppiella</taxon>
    </lineage>
</organism>
<feature type="transmembrane region" description="Helical" evidence="13">
    <location>
        <begin position="12"/>
        <end position="34"/>
    </location>
</feature>
<dbReference type="EMBL" id="CAJPVJ010002524">
    <property type="protein sequence ID" value="CAG2166400.1"/>
    <property type="molecule type" value="Genomic_DNA"/>
</dbReference>
<dbReference type="InterPro" id="IPR002159">
    <property type="entry name" value="CD36_fam"/>
</dbReference>
<evidence type="ECO:0000313" key="14">
    <source>
        <dbReference type="EMBL" id="CAD7646813.1"/>
    </source>
</evidence>
<comment type="subcellular location">
    <subcellularLocation>
        <location evidence="2">Cell membrane</location>
        <topology evidence="2">Multi-pass membrane protein</topology>
    </subcellularLocation>
    <subcellularLocation>
        <location evidence="1">Membrane</location>
        <location evidence="1">Caveola</location>
        <topology evidence="1">Multi-pass membrane protein</topology>
    </subcellularLocation>
</comment>
<dbReference type="GO" id="GO:0005044">
    <property type="term" value="F:scavenger receptor activity"/>
    <property type="evidence" value="ECO:0007669"/>
    <property type="project" value="TreeGrafter"/>
</dbReference>